<sequence length="36" mass="4062">MGIRSGARPVAASLRRVVQVRQVLCRKCRSMTKISF</sequence>
<dbReference type="AlphaFoldDB" id="A0A212KMF1"/>
<proteinExistence type="predicted"/>
<accession>A0A212KMF1</accession>
<name>A0A212KMF1_9PROT</name>
<reference evidence="1" key="1">
    <citation type="submission" date="2016-04" db="EMBL/GenBank/DDBJ databases">
        <authorList>
            <person name="Evans L.H."/>
            <person name="Alamgir A."/>
            <person name="Owens N."/>
            <person name="Weber N.D."/>
            <person name="Virtaneva K."/>
            <person name="Barbian K."/>
            <person name="Babar A."/>
            <person name="Rosenke K."/>
        </authorList>
    </citation>
    <scope>NUCLEOTIDE SEQUENCE</scope>
    <source>
        <strain evidence="1">86</strain>
    </source>
</reference>
<dbReference type="EMBL" id="FLUO01000003">
    <property type="protein sequence ID" value="SBW12857.1"/>
    <property type="molecule type" value="Genomic_DNA"/>
</dbReference>
<protein>
    <submittedName>
        <fullName evidence="1">Uncharacterized protein</fullName>
    </submittedName>
</protein>
<gene>
    <name evidence="1" type="ORF">KL86APRO_30348</name>
</gene>
<organism evidence="1">
    <name type="scientific">uncultured Alphaproteobacteria bacterium</name>
    <dbReference type="NCBI Taxonomy" id="91750"/>
    <lineage>
        <taxon>Bacteria</taxon>
        <taxon>Pseudomonadati</taxon>
        <taxon>Pseudomonadota</taxon>
        <taxon>Alphaproteobacteria</taxon>
        <taxon>environmental samples</taxon>
    </lineage>
</organism>
<evidence type="ECO:0000313" key="1">
    <source>
        <dbReference type="EMBL" id="SBW12857.1"/>
    </source>
</evidence>